<keyword evidence="2" id="KW-1133">Transmembrane helix</keyword>
<dbReference type="InterPro" id="IPR029467">
    <property type="entry name" value="Cyt_c7-like"/>
</dbReference>
<evidence type="ECO:0000256" key="3">
    <source>
        <dbReference type="SAM" id="SignalP"/>
    </source>
</evidence>
<dbReference type="InterPro" id="IPR024673">
    <property type="entry name" value="Octahem_Cyt_c"/>
</dbReference>
<proteinExistence type="predicted"/>
<feature type="chain" id="PRO_5020389501" evidence="3">
    <location>
        <begin position="23"/>
        <end position="536"/>
    </location>
</feature>
<feature type="signal peptide" evidence="3">
    <location>
        <begin position="1"/>
        <end position="22"/>
    </location>
</feature>
<dbReference type="InterPro" id="IPR051829">
    <property type="entry name" value="Multiheme_Cytochr_ET"/>
</dbReference>
<dbReference type="Pfam" id="PF11783">
    <property type="entry name" value="Cytochrome_cB"/>
    <property type="match status" value="1"/>
</dbReference>
<dbReference type="PIRSF" id="PIRSF039014">
    <property type="entry name" value="OTR_cyc"/>
    <property type="match status" value="1"/>
</dbReference>
<sequence length="536" mass="59324">MMGRLGLVMACLACFGLESARADEAPGRAMARQATADTTPWITTSHADHDILKQNFTSGSEVTKACLTCHNEAGSQVMQTIHWTWRDPDSPEEEKIGKAGLTLNNFCISIHGNEPRCTSCHAGYGWKDKSFDFTDETKIDCLVCHEQTGTYKKFPTMAGLPVDKPKKFGKKTFTPPEWNTVAQSVARPTRKNCGTCHFFGGGGDGVKHGDLDSSLFMPDNALDVHMDAKGKNFDCVRCHTTVAHDIAGRSYRTPAFETRTSLVEDDLTQKISCESCHTATPHQKGSKPNDHTDKVACQTCHIPTFAREKPTKMWWDWSKAGVKKEGKPYVENGPYGKPVYMTKKGDMRWEKQVKPEYFWFNGSIETLTARDTVDPSKEIAVNRPLGDRTDPNARIFPFKVHRARQPMDAQAKNLVIPHLFGKKGSDAYWKTYDWNRAVASGMEHAGLPFSGELAFADTSYVFPITHMVAPKKETVACAECHTREGGRMDAPNLAGFYMPGRDTGGPLEASGWALVLASLVGVVIHGTIRVLARRKG</sequence>
<organism evidence="6 7">
    <name type="scientific">Desulfoluna butyratoxydans</name>
    <dbReference type="NCBI Taxonomy" id="231438"/>
    <lineage>
        <taxon>Bacteria</taxon>
        <taxon>Pseudomonadati</taxon>
        <taxon>Thermodesulfobacteriota</taxon>
        <taxon>Desulfobacteria</taxon>
        <taxon>Desulfobacterales</taxon>
        <taxon>Desulfolunaceae</taxon>
        <taxon>Desulfoluna</taxon>
    </lineage>
</organism>
<reference evidence="6 7" key="1">
    <citation type="submission" date="2019-03" db="EMBL/GenBank/DDBJ databases">
        <authorList>
            <person name="Nijsse B."/>
        </authorList>
    </citation>
    <scope>NUCLEOTIDE SEQUENCE [LARGE SCALE GENOMIC DNA]</scope>
    <source>
        <strain evidence="6">Desulfoluna butyratoxydans MSL71</strain>
    </source>
</reference>
<dbReference type="GO" id="GO:0016491">
    <property type="term" value="F:oxidoreductase activity"/>
    <property type="evidence" value="ECO:0007669"/>
    <property type="project" value="TreeGrafter"/>
</dbReference>
<evidence type="ECO:0000256" key="1">
    <source>
        <dbReference type="ARBA" id="ARBA00022729"/>
    </source>
</evidence>
<dbReference type="Pfam" id="PF13435">
    <property type="entry name" value="Cytochrome_C554"/>
    <property type="match status" value="1"/>
</dbReference>
<dbReference type="Pfam" id="PF14522">
    <property type="entry name" value="Cytochrome_C7"/>
    <property type="match status" value="1"/>
</dbReference>
<evidence type="ECO:0000313" key="6">
    <source>
        <dbReference type="EMBL" id="VFQ44224.1"/>
    </source>
</evidence>
<keyword evidence="7" id="KW-1185">Reference proteome</keyword>
<dbReference type="InterPro" id="IPR023155">
    <property type="entry name" value="Cyt_c-552/4"/>
</dbReference>
<keyword evidence="2" id="KW-0812">Transmembrane</keyword>
<gene>
    <name evidence="6" type="ORF">MSL71_18690</name>
</gene>
<evidence type="ECO:0000313" key="7">
    <source>
        <dbReference type="Proteomes" id="UP000507962"/>
    </source>
</evidence>
<dbReference type="EMBL" id="CAADHO010000003">
    <property type="protein sequence ID" value="VFQ44224.1"/>
    <property type="molecule type" value="Genomic_DNA"/>
</dbReference>
<keyword evidence="2" id="KW-0472">Membrane</keyword>
<feature type="transmembrane region" description="Helical" evidence="2">
    <location>
        <begin position="511"/>
        <end position="532"/>
    </location>
</feature>
<dbReference type="PANTHER" id="PTHR35038:SF5">
    <property type="entry name" value="CYTOCHROME C-TYPE PROTEIN NRFB"/>
    <property type="match status" value="1"/>
</dbReference>
<evidence type="ECO:0000256" key="2">
    <source>
        <dbReference type="SAM" id="Phobius"/>
    </source>
</evidence>
<dbReference type="NCBIfam" id="TIGR04315">
    <property type="entry name" value="octaheme_Shew"/>
    <property type="match status" value="1"/>
</dbReference>
<name>A0A4U8YLC5_9BACT</name>
<accession>A0A4U8YLC5</accession>
<dbReference type="PANTHER" id="PTHR35038">
    <property type="entry name" value="DISSIMILATORY SULFITE REDUCTASE SIRA"/>
    <property type="match status" value="1"/>
</dbReference>
<feature type="domain" description="Cytochrome c-552/4" evidence="4">
    <location>
        <begin position="65"/>
        <end position="145"/>
    </location>
</feature>
<evidence type="ECO:0000259" key="4">
    <source>
        <dbReference type="Pfam" id="PF13435"/>
    </source>
</evidence>
<dbReference type="SUPFAM" id="SSF48695">
    <property type="entry name" value="Multiheme cytochromes"/>
    <property type="match status" value="1"/>
</dbReference>
<dbReference type="AlphaFoldDB" id="A0A4U8YLC5"/>
<keyword evidence="1 3" id="KW-0732">Signal</keyword>
<dbReference type="Proteomes" id="UP000507962">
    <property type="component" value="Unassembled WGS sequence"/>
</dbReference>
<feature type="domain" description="Cytochrome c7-like" evidence="5">
    <location>
        <begin position="225"/>
        <end position="301"/>
    </location>
</feature>
<dbReference type="Gene3D" id="1.10.1130.10">
    <property type="entry name" value="Flavocytochrome C3, Chain A"/>
    <property type="match status" value="2"/>
</dbReference>
<evidence type="ECO:0000259" key="5">
    <source>
        <dbReference type="Pfam" id="PF14522"/>
    </source>
</evidence>
<protein>
    <submittedName>
        <fullName evidence="6">Octaheme c-type cytochrome</fullName>
    </submittedName>
</protein>
<dbReference type="InterPro" id="IPR036280">
    <property type="entry name" value="Multihaem_cyt_sf"/>
</dbReference>